<feature type="compositionally biased region" description="Low complexity" evidence="3">
    <location>
        <begin position="1"/>
        <end position="13"/>
    </location>
</feature>
<feature type="domain" description="Blue (type 1) copper" evidence="4">
    <location>
        <begin position="39"/>
        <end position="146"/>
    </location>
</feature>
<dbReference type="InterPro" id="IPR008972">
    <property type="entry name" value="Cupredoxin"/>
</dbReference>
<dbReference type="Proteomes" id="UP000095342">
    <property type="component" value="Chromosome"/>
</dbReference>
<evidence type="ECO:0000256" key="2">
    <source>
        <dbReference type="ARBA" id="ARBA00023008"/>
    </source>
</evidence>
<dbReference type="Pfam" id="PF00127">
    <property type="entry name" value="Copper-bind"/>
    <property type="match status" value="1"/>
</dbReference>
<feature type="region of interest" description="Disordered" evidence="3">
    <location>
        <begin position="1"/>
        <end position="32"/>
    </location>
</feature>
<gene>
    <name evidence="5" type="ORF">BJI67_06685</name>
</gene>
<dbReference type="InterPro" id="IPR033138">
    <property type="entry name" value="Cu_oxidase_CS"/>
</dbReference>
<dbReference type="CDD" id="cd04211">
    <property type="entry name" value="Cupredoxin_like_2"/>
    <property type="match status" value="1"/>
</dbReference>
<dbReference type="PANTHER" id="PTHR38439">
    <property type="entry name" value="AURACYANIN-B"/>
    <property type="match status" value="1"/>
</dbReference>
<dbReference type="EMBL" id="CP017448">
    <property type="protein sequence ID" value="AOV18491.1"/>
    <property type="molecule type" value="Genomic_DNA"/>
</dbReference>
<keyword evidence="2" id="KW-0186">Copper</keyword>
<dbReference type="KEGG" id="aaeo:BJI67_06685"/>
<evidence type="ECO:0000256" key="3">
    <source>
        <dbReference type="SAM" id="MobiDB-lite"/>
    </source>
</evidence>
<dbReference type="AlphaFoldDB" id="A0A1D8KC00"/>
<dbReference type="PANTHER" id="PTHR38439:SF3">
    <property type="entry name" value="COPPER-RESISTANT CUPROPROTEIN COPI"/>
    <property type="match status" value="1"/>
</dbReference>
<evidence type="ECO:0000256" key="1">
    <source>
        <dbReference type="ARBA" id="ARBA00022723"/>
    </source>
</evidence>
<evidence type="ECO:0000313" key="6">
    <source>
        <dbReference type="Proteomes" id="UP000095342"/>
    </source>
</evidence>
<dbReference type="GO" id="GO:0005507">
    <property type="term" value="F:copper ion binding"/>
    <property type="evidence" value="ECO:0007669"/>
    <property type="project" value="InterPro"/>
</dbReference>
<keyword evidence="6" id="KW-1185">Reference proteome</keyword>
<dbReference type="InterPro" id="IPR000923">
    <property type="entry name" value="BlueCu_1"/>
</dbReference>
<dbReference type="PROSITE" id="PS00079">
    <property type="entry name" value="MULTICOPPER_OXIDASE1"/>
    <property type="match status" value="1"/>
</dbReference>
<dbReference type="Gene3D" id="2.60.40.420">
    <property type="entry name" value="Cupredoxins - blue copper proteins"/>
    <property type="match status" value="1"/>
</dbReference>
<evidence type="ECO:0000259" key="4">
    <source>
        <dbReference type="Pfam" id="PF00127"/>
    </source>
</evidence>
<reference evidence="5 6" key="1">
    <citation type="submission" date="2016-09" db="EMBL/GenBank/DDBJ databases">
        <title>Acidihalobacter prosperus V6 (DSM14174).</title>
        <authorList>
            <person name="Khaleque H.N."/>
            <person name="Ramsay J.P."/>
            <person name="Murphy R.J.T."/>
            <person name="Kaksonen A.H."/>
            <person name="Boxall N.J."/>
            <person name="Watkin E.L.J."/>
        </authorList>
    </citation>
    <scope>NUCLEOTIDE SEQUENCE [LARGE SCALE GENOMIC DNA]</scope>
    <source>
        <strain evidence="5 6">V6</strain>
    </source>
</reference>
<dbReference type="SUPFAM" id="SSF49503">
    <property type="entry name" value="Cupredoxins"/>
    <property type="match status" value="1"/>
</dbReference>
<evidence type="ECO:0000313" key="5">
    <source>
        <dbReference type="EMBL" id="AOV18491.1"/>
    </source>
</evidence>
<organism evidence="5 6">
    <name type="scientific">Acidihalobacter aeolianus</name>
    <dbReference type="NCBI Taxonomy" id="2792603"/>
    <lineage>
        <taxon>Bacteria</taxon>
        <taxon>Pseudomonadati</taxon>
        <taxon>Pseudomonadota</taxon>
        <taxon>Gammaproteobacteria</taxon>
        <taxon>Chromatiales</taxon>
        <taxon>Ectothiorhodospiraceae</taxon>
        <taxon>Acidihalobacter</taxon>
    </lineage>
</organism>
<accession>A0A1D8KC00</accession>
<name>A0A1D8KC00_9GAMM</name>
<proteinExistence type="predicted"/>
<keyword evidence="1" id="KW-0479">Metal-binding</keyword>
<sequence>MNGMHGNMGMHEGMSADGHDLHGGMAGSPGDPARVDRTVEIDMSDAMRFAPAELHIKTGETIRFFVRNQGHLVHEMVIGPADRLAQHAEMMRKMPAMAHVAPNMIQLKAGQRGGLVWRFDRPGKFEYACLLPGHREAGMKGRIVVE</sequence>
<protein>
    <submittedName>
        <fullName evidence="5">Copper-binding protein</fullName>
    </submittedName>
</protein>
<dbReference type="InterPro" id="IPR050845">
    <property type="entry name" value="Cu-binding_ET"/>
</dbReference>
<dbReference type="GO" id="GO:0009055">
    <property type="term" value="F:electron transfer activity"/>
    <property type="evidence" value="ECO:0007669"/>
    <property type="project" value="InterPro"/>
</dbReference>